<evidence type="ECO:0000313" key="8">
    <source>
        <dbReference type="Proteomes" id="UP000006069"/>
    </source>
</evidence>
<dbReference type="PATRIC" id="fig|742818.3.peg.621"/>
<dbReference type="AlphaFoldDB" id="K0YLV1"/>
<dbReference type="Gene3D" id="3.40.50.300">
    <property type="entry name" value="P-loop containing nucleotide triphosphate hydrolases"/>
    <property type="match status" value="2"/>
</dbReference>
<dbReference type="Pfam" id="PF13558">
    <property type="entry name" value="SbcC_Walker_B"/>
    <property type="match status" value="1"/>
</dbReference>
<sequence length="1080" mass="118293">MRPVKLTMNAFGPYAKTAEIDFTRFKDHGLYLITGDTGAGKTTIFDAISFALFGCTSGDDRSTKTLRSDFADPAAETSVELEFAYRGSLYRIWRCPGYERAKKRGEGTTTQAPEAVLERPGKAPITRVRDVDAAVKEILGIDRTQFAQIVMIAQGDFRKLLSASTDERSRIFRTLFDTGKFQAFQRRLAEEKNALEAQHRSIVQEVRVHAGNARLEAEAAESLAEQLEQDTLQANWLKDTLEEAVIRDRERHSAQKTRVDAAKSRRDAALSAADGLAHLDALKTKKAAVDQRVNDLESAAAHARRKLDEHTLGQSIRDDLANHVAVGQSELPLYEKLEKDIRHAENLHAEAQAAASKAKVALEREAGLKDEQSRAAQTIADLAHAEKAYADARLACKDAEEELKSTVAHVAAWQSMEKTEKQAVQARAESEKQQRDAQASEAQRAKAAEAIDKAEAARVALSDAPERIVRYEARTREIEESLERLQAAAHAEERAEKACEDARRNARQALENYAKAKEASDEAHHAWSQAQSLYLDGQAGLLASGLMPGNPCPVCGSIEHPRPATAPLSTPSKEQVEALQRAWTNATKKTEEASRQSSAAHAAAQEKEEALKAVIEAEGPREQRAARISQEQEDLADARAKLAAATEDSAKLKKAIELLHAAQQRHKAADEQARLHASQAASALAEAERHSATARTRREAIPYESAQELEKKHAEAQQALETARKALARARVDAQTLQKARDDERRASELLAQAQSEGAEARRREAALLAQAESADSSASSARARLKYESKEQALRAIQDAQKQIDLFDATLARIRTSLGESEKELAASRGEADTLARSIREAPSYEKDQVEEERRNAHDALEREEQSLAEIGAALSANEKTLEQVRLLAKKAGAVDERYGEVATLADTANGRLAGKDKIAFETYVQSMYFDRMIAAANRRLRAMTNERYKLVRRRAAITKSGQSGLDLDVMDAYTGKMRDASSLSGGESFKAALALALGLSDVVQAHAGGVQLDTMFIDEGFGSLDQESLQLAVKTLTELSGGDKLIGIISHVDELKESIDRKIVVKRGRNGSSVSIEA</sequence>
<evidence type="ECO:0000256" key="1">
    <source>
        <dbReference type="ARBA" id="ARBA00006930"/>
    </source>
</evidence>
<dbReference type="Proteomes" id="UP000006069">
    <property type="component" value="Unassembled WGS sequence"/>
</dbReference>
<feature type="region of interest" description="Disordered" evidence="5">
    <location>
        <begin position="821"/>
        <end position="853"/>
    </location>
</feature>
<gene>
    <name evidence="7" type="ORF">HMPREF9451_00572</name>
</gene>
<keyword evidence="8" id="KW-1185">Reference proteome</keyword>
<dbReference type="GO" id="GO:0016887">
    <property type="term" value="F:ATP hydrolysis activity"/>
    <property type="evidence" value="ECO:0007669"/>
    <property type="project" value="InterPro"/>
</dbReference>
<feature type="domain" description="Rad50/SbcC-type AAA" evidence="6">
    <location>
        <begin position="5"/>
        <end position="216"/>
    </location>
</feature>
<dbReference type="SUPFAM" id="SSF52540">
    <property type="entry name" value="P-loop containing nucleoside triphosphate hydrolases"/>
    <property type="match status" value="1"/>
</dbReference>
<dbReference type="PANTHER" id="PTHR32114:SF2">
    <property type="entry name" value="ABC TRANSPORTER ABCH.3"/>
    <property type="match status" value="1"/>
</dbReference>
<dbReference type="OrthoDB" id="9795626at2"/>
<keyword evidence="7" id="KW-0540">Nuclease</keyword>
<feature type="coiled-coil region" evidence="4">
    <location>
        <begin position="279"/>
        <end position="306"/>
    </location>
</feature>
<keyword evidence="7" id="KW-0269">Exonuclease</keyword>
<organism evidence="7 8">
    <name type="scientific">Slackia piriformis YIT 12062</name>
    <dbReference type="NCBI Taxonomy" id="742818"/>
    <lineage>
        <taxon>Bacteria</taxon>
        <taxon>Bacillati</taxon>
        <taxon>Actinomycetota</taxon>
        <taxon>Coriobacteriia</taxon>
        <taxon>Eggerthellales</taxon>
        <taxon>Eggerthellaceae</taxon>
        <taxon>Slackia</taxon>
    </lineage>
</organism>
<feature type="region of interest" description="Disordered" evidence="5">
    <location>
        <begin position="585"/>
        <end position="609"/>
    </location>
</feature>
<dbReference type="RefSeq" id="WP_009138801.1">
    <property type="nucleotide sequence ID" value="NZ_JH815198.1"/>
</dbReference>
<comment type="similarity">
    <text evidence="1">Belongs to the SMC family. SbcC subfamily.</text>
</comment>
<feature type="compositionally biased region" description="Low complexity" evidence="5">
    <location>
        <begin position="767"/>
        <end position="783"/>
    </location>
</feature>
<dbReference type="eggNOG" id="COG0419">
    <property type="taxonomic scope" value="Bacteria"/>
</dbReference>
<dbReference type="EMBL" id="ADMD01000002">
    <property type="protein sequence ID" value="EJZ84263.1"/>
    <property type="molecule type" value="Genomic_DNA"/>
</dbReference>
<keyword evidence="7" id="KW-0378">Hydrolase</keyword>
<feature type="region of interest" description="Disordered" evidence="5">
    <location>
        <begin position="752"/>
        <end position="784"/>
    </location>
</feature>
<evidence type="ECO:0000313" key="7">
    <source>
        <dbReference type="EMBL" id="EJZ84263.1"/>
    </source>
</evidence>
<feature type="coiled-coil region" evidence="4">
    <location>
        <begin position="628"/>
        <end position="672"/>
    </location>
</feature>
<dbReference type="InterPro" id="IPR027417">
    <property type="entry name" value="P-loop_NTPase"/>
</dbReference>
<dbReference type="Pfam" id="PF13476">
    <property type="entry name" value="AAA_23"/>
    <property type="match status" value="1"/>
</dbReference>
<proteinExistence type="inferred from homology"/>
<feature type="coiled-coil region" evidence="4">
    <location>
        <begin position="185"/>
        <end position="230"/>
    </location>
</feature>
<evidence type="ECO:0000256" key="5">
    <source>
        <dbReference type="SAM" id="MobiDB-lite"/>
    </source>
</evidence>
<dbReference type="GO" id="GO:0006302">
    <property type="term" value="P:double-strand break repair"/>
    <property type="evidence" value="ECO:0007669"/>
    <property type="project" value="InterPro"/>
</dbReference>
<dbReference type="PANTHER" id="PTHR32114">
    <property type="entry name" value="ABC TRANSPORTER ABCH.3"/>
    <property type="match status" value="1"/>
</dbReference>
<reference evidence="7 8" key="1">
    <citation type="submission" date="2012-08" db="EMBL/GenBank/DDBJ databases">
        <title>The Genome Sequence of Slackia piriformis YIT 12062.</title>
        <authorList>
            <consortium name="The Broad Institute Genome Sequencing Platform"/>
            <person name="Earl A."/>
            <person name="Ward D."/>
            <person name="Feldgarden M."/>
            <person name="Gevers D."/>
            <person name="Morotomi M."/>
            <person name="Walker B."/>
            <person name="Young S.K."/>
            <person name="Zeng Q."/>
            <person name="Gargeya S."/>
            <person name="Fitzgerald M."/>
            <person name="Haas B."/>
            <person name="Abouelleil A."/>
            <person name="Alvarado L."/>
            <person name="Arachchi H.M."/>
            <person name="Berlin A.M."/>
            <person name="Chapman S.B."/>
            <person name="Goldberg J."/>
            <person name="Griggs A."/>
            <person name="Gujja S."/>
            <person name="Hansen M."/>
            <person name="Howarth C."/>
            <person name="Imamovic A."/>
            <person name="Larimer J."/>
            <person name="McCowen C."/>
            <person name="Montmayeur A."/>
            <person name="Murphy C."/>
            <person name="Neiman D."/>
            <person name="Pearson M."/>
            <person name="Priest M."/>
            <person name="Roberts A."/>
            <person name="Saif S."/>
            <person name="Shea T."/>
            <person name="Sisk P."/>
            <person name="Sykes S."/>
            <person name="Wortman J."/>
            <person name="Nusbaum C."/>
            <person name="Birren B."/>
        </authorList>
    </citation>
    <scope>NUCLEOTIDE SEQUENCE [LARGE SCALE GENOMIC DNA]</scope>
    <source>
        <strain evidence="7 8">YIT 12062</strain>
    </source>
</reference>
<accession>K0YLV1</accession>
<dbReference type="HOGENOM" id="CLU_004785_2_0_11"/>
<evidence type="ECO:0000259" key="6">
    <source>
        <dbReference type="Pfam" id="PF13476"/>
    </source>
</evidence>
<dbReference type="InterPro" id="IPR038729">
    <property type="entry name" value="Rad50/SbcC_AAA"/>
</dbReference>
<comment type="caution">
    <text evidence="7">The sequence shown here is derived from an EMBL/GenBank/DDBJ whole genome shotgun (WGS) entry which is preliminary data.</text>
</comment>
<evidence type="ECO:0000256" key="3">
    <source>
        <dbReference type="ARBA" id="ARBA00013368"/>
    </source>
</evidence>
<protein>
    <recommendedName>
        <fullName evidence="3">Nuclease SbcCD subunit C</fullName>
    </recommendedName>
</protein>
<comment type="subunit">
    <text evidence="2">Heterodimer of SbcC and SbcD.</text>
</comment>
<dbReference type="GO" id="GO:0004527">
    <property type="term" value="F:exonuclease activity"/>
    <property type="evidence" value="ECO:0007669"/>
    <property type="project" value="UniProtKB-KW"/>
</dbReference>
<keyword evidence="4" id="KW-0175">Coiled coil</keyword>
<evidence type="ECO:0000256" key="4">
    <source>
        <dbReference type="SAM" id="Coils"/>
    </source>
</evidence>
<name>K0YLV1_9ACTN</name>
<evidence type="ECO:0000256" key="2">
    <source>
        <dbReference type="ARBA" id="ARBA00011322"/>
    </source>
</evidence>
<feature type="region of interest" description="Disordered" evidence="5">
    <location>
        <begin position="421"/>
        <end position="446"/>
    </location>
</feature>
<dbReference type="InParanoid" id="K0YLV1"/>